<dbReference type="KEGG" id="pta:HPL003_27310"/>
<protein>
    <submittedName>
        <fullName evidence="2">Uncharacterized protein</fullName>
    </submittedName>
</protein>
<reference evidence="3" key="1">
    <citation type="submission" date="2011-11" db="EMBL/GenBank/DDBJ databases">
        <title>Complete sequence of Paenibacillus terrae HPL-003.</title>
        <authorList>
            <person name="Shin S.H."/>
            <person name="Kim S."/>
            <person name="Kim J.Y."/>
        </authorList>
    </citation>
    <scope>NUCLEOTIDE SEQUENCE [LARGE SCALE GENOMIC DNA]</scope>
    <source>
        <strain evidence="3">HPL-003</strain>
    </source>
</reference>
<dbReference type="RefSeq" id="WP_014282854.1">
    <property type="nucleotide sequence ID" value="NC_016641.1"/>
</dbReference>
<evidence type="ECO:0000313" key="2">
    <source>
        <dbReference type="EMBL" id="AET62174.1"/>
    </source>
</evidence>
<dbReference type="EMBL" id="CP003107">
    <property type="protein sequence ID" value="AET62174.1"/>
    <property type="molecule type" value="Genomic_DNA"/>
</dbReference>
<sequence>MKTCCTIQVDEDSLVIDLPEEGTTLDSLLGDIESCGGSEEPWLQLIDKVMGNSSETILTGQVTDGGDTKEDQTTKEPQASRSGVIGK</sequence>
<dbReference type="STRING" id="985665.HPL003_27310"/>
<accession>G7VSG5</accession>
<reference evidence="2 3" key="3">
    <citation type="journal article" date="2012" name="J. Bacteriol.">
        <title>Genome Sequence of Paenibacillus terrae HPL-003, a Xylanase-Producing Bacterium Isolated from Soil Found in Forest Residue.</title>
        <authorList>
            <person name="Shin S.H."/>
            <person name="Kim S."/>
            <person name="Kim J.Y."/>
            <person name="Song H.Y."/>
            <person name="Cho S.J."/>
            <person name="Kim D.R."/>
            <person name="Lee K.I."/>
            <person name="Lim H.K."/>
            <person name="Park N.J."/>
            <person name="Hwang I.T."/>
            <person name="Yang K.S."/>
        </authorList>
    </citation>
    <scope>NUCLEOTIDE SEQUENCE [LARGE SCALE GENOMIC DNA]</scope>
    <source>
        <strain evidence="2 3">HPL-003</strain>
    </source>
</reference>
<feature type="region of interest" description="Disordered" evidence="1">
    <location>
        <begin position="58"/>
        <end position="87"/>
    </location>
</feature>
<proteinExistence type="predicted"/>
<dbReference type="OrthoDB" id="2641062at2"/>
<organism evidence="2 3">
    <name type="scientific">Paenibacillus terrae (strain HPL-003)</name>
    <dbReference type="NCBI Taxonomy" id="985665"/>
    <lineage>
        <taxon>Bacteria</taxon>
        <taxon>Bacillati</taxon>
        <taxon>Bacillota</taxon>
        <taxon>Bacilli</taxon>
        <taxon>Bacillales</taxon>
        <taxon>Paenibacillaceae</taxon>
        <taxon>Paenibacillus</taxon>
    </lineage>
</organism>
<evidence type="ECO:0000313" key="3">
    <source>
        <dbReference type="Proteomes" id="UP000005876"/>
    </source>
</evidence>
<name>G7VSG5_PAETH</name>
<reference key="2">
    <citation type="submission" date="2011-11" db="EMBL/GenBank/DDBJ databases">
        <authorList>
            <person name="Shin S.H."/>
            <person name="Kim S."/>
            <person name="Kim J.Y."/>
        </authorList>
    </citation>
    <scope>NUCLEOTIDE SEQUENCE</scope>
    <source>
        <strain>HPL-003</strain>
    </source>
</reference>
<dbReference type="AlphaFoldDB" id="G7VSG5"/>
<dbReference type="HOGENOM" id="CLU_2480481_0_0_9"/>
<gene>
    <name evidence="2" type="ordered locus">HPL003_27310</name>
</gene>
<dbReference type="eggNOG" id="ENOG503062E">
    <property type="taxonomic scope" value="Bacteria"/>
</dbReference>
<evidence type="ECO:0000256" key="1">
    <source>
        <dbReference type="SAM" id="MobiDB-lite"/>
    </source>
</evidence>
<dbReference type="Proteomes" id="UP000005876">
    <property type="component" value="Chromosome"/>
</dbReference>